<feature type="signal peptide" evidence="1">
    <location>
        <begin position="1"/>
        <end position="25"/>
    </location>
</feature>
<name>A0A0F7SR75_PHARH</name>
<evidence type="ECO:0000313" key="2">
    <source>
        <dbReference type="EMBL" id="CED83901.1"/>
    </source>
</evidence>
<dbReference type="EMBL" id="LN483157">
    <property type="protein sequence ID" value="CED83901.1"/>
    <property type="molecule type" value="Genomic_DNA"/>
</dbReference>
<reference evidence="2" key="1">
    <citation type="submission" date="2014-08" db="EMBL/GenBank/DDBJ databases">
        <authorList>
            <person name="Sharma Rahul"/>
            <person name="Thines Marco"/>
        </authorList>
    </citation>
    <scope>NUCLEOTIDE SEQUENCE</scope>
</reference>
<evidence type="ECO:0000256" key="1">
    <source>
        <dbReference type="SAM" id="SignalP"/>
    </source>
</evidence>
<feature type="chain" id="PRO_5002522095" evidence="1">
    <location>
        <begin position="26"/>
        <end position="128"/>
    </location>
</feature>
<accession>A0A0F7SR75</accession>
<dbReference type="AlphaFoldDB" id="A0A0F7SR75"/>
<sequence>MHPRGIARKFPILTISLVCSFRVISRCGLTANLSRTQIRVAYGEWKPLSEYTTHPVLLNLHGYFDSWNYQAKDVLLGEVSVNRIRIIDNGDTLITKLSPRGKAASLPSKAGQKKASSTVLSILQISIR</sequence>
<organism evidence="2">
    <name type="scientific">Phaffia rhodozyma</name>
    <name type="common">Yeast</name>
    <name type="synonym">Xanthophyllomyces dendrorhous</name>
    <dbReference type="NCBI Taxonomy" id="264483"/>
    <lineage>
        <taxon>Eukaryota</taxon>
        <taxon>Fungi</taxon>
        <taxon>Dikarya</taxon>
        <taxon>Basidiomycota</taxon>
        <taxon>Agaricomycotina</taxon>
        <taxon>Tremellomycetes</taxon>
        <taxon>Cystofilobasidiales</taxon>
        <taxon>Mrakiaceae</taxon>
        <taxon>Phaffia</taxon>
    </lineage>
</organism>
<protein>
    <submittedName>
        <fullName evidence="2">Uncharacterized protein</fullName>
    </submittedName>
</protein>
<keyword evidence="1" id="KW-0732">Signal</keyword>
<proteinExistence type="predicted"/>